<evidence type="ECO:0000313" key="2">
    <source>
        <dbReference type="Proteomes" id="UP001274830"/>
    </source>
</evidence>
<proteinExistence type="predicted"/>
<accession>A0AAE0WSP9</accession>
<protein>
    <recommendedName>
        <fullName evidence="3">Nucleoporin NUP37</fullName>
    </recommendedName>
</protein>
<dbReference type="InterPro" id="IPR015943">
    <property type="entry name" value="WD40/YVTN_repeat-like_dom_sf"/>
</dbReference>
<name>A0AAE0WSP9_9PEZI</name>
<dbReference type="Proteomes" id="UP001274830">
    <property type="component" value="Unassembled WGS sequence"/>
</dbReference>
<dbReference type="Gene3D" id="2.130.10.10">
    <property type="entry name" value="YVTN repeat-like/Quinoprotein amine dehydrogenase"/>
    <property type="match status" value="1"/>
</dbReference>
<reference evidence="1" key="1">
    <citation type="submission" date="2023-07" db="EMBL/GenBank/DDBJ databases">
        <title>Black Yeasts Isolated from many extreme environments.</title>
        <authorList>
            <person name="Coleine C."/>
            <person name="Stajich J.E."/>
            <person name="Selbmann L."/>
        </authorList>
    </citation>
    <scope>NUCLEOTIDE SEQUENCE</scope>
    <source>
        <strain evidence="1">CCFEE 5485</strain>
    </source>
</reference>
<keyword evidence="2" id="KW-1185">Reference proteome</keyword>
<dbReference type="AlphaFoldDB" id="A0AAE0WSP9"/>
<evidence type="ECO:0008006" key="3">
    <source>
        <dbReference type="Google" id="ProtNLM"/>
    </source>
</evidence>
<comment type="caution">
    <text evidence="1">The sequence shown here is derived from an EMBL/GenBank/DDBJ whole genome shotgun (WGS) entry which is preliminary data.</text>
</comment>
<evidence type="ECO:0000313" key="1">
    <source>
        <dbReference type="EMBL" id="KAK3677201.1"/>
    </source>
</evidence>
<gene>
    <name evidence="1" type="ORF">LTR78_002739</name>
</gene>
<sequence length="592" mass="64656">MEARVTKRDKKVHLSYELRHRTHSAQLYPLSTPNDSILVVCAYDRGIRLIWRGGRLRKEMKSQGPNGRQRPPEIIVLDDDEEEQQAQAPSDLDAFERTDEEIDPDCPYPSITQHVDVVLDSEVLHLAVPLLPTASIRPSDALRKHAAIAVSCDDGSQRVLTFDLLPPSNDDKDDYANDIRDRQIHFPSAGAECTALAAKIVLTQGHSDQHVTSLLLVSTASNLLQIYRFAVFDSLTDLQQDAELQTAQLPHQAKSVQFHPLATSTQLLLTDQSGAVRVYYPFTTSDSPNTATSAPIEDEAQLGEQGKWITAFTSSFASKAGKPPRRKQVLAAQWIRSGRAILALLDDGEWGIWEVYGNVPAGKSANDFVVRGYLGASAAAEPSSSGKQSKNAAKLAPMTPNTRKVKSENFFSGATKAPTMGQAKGGISVSTSSVRAGQTDESVVMWYNSDIYCIPSLQQFWQRSTNTSSNHNFGSLYAPGLTHITDVNLFNESVTSISQFAANAANSGVGHMNTQRDLLIATEYRLSILQSLRPADTPARQLFQPQGGLADAPAVRDQDMLDAGQLDVGGLDRMLDSMANGDARPRRVGFAR</sequence>
<organism evidence="1 2">
    <name type="scientific">Recurvomyces mirabilis</name>
    <dbReference type="NCBI Taxonomy" id="574656"/>
    <lineage>
        <taxon>Eukaryota</taxon>
        <taxon>Fungi</taxon>
        <taxon>Dikarya</taxon>
        <taxon>Ascomycota</taxon>
        <taxon>Pezizomycotina</taxon>
        <taxon>Dothideomycetes</taxon>
        <taxon>Dothideomycetidae</taxon>
        <taxon>Mycosphaerellales</taxon>
        <taxon>Teratosphaeriaceae</taxon>
        <taxon>Recurvomyces</taxon>
    </lineage>
</organism>
<dbReference type="EMBL" id="JAUTXT010000007">
    <property type="protein sequence ID" value="KAK3677201.1"/>
    <property type="molecule type" value="Genomic_DNA"/>
</dbReference>